<evidence type="ECO:0000313" key="2">
    <source>
        <dbReference type="Proteomes" id="UP001345963"/>
    </source>
</evidence>
<reference evidence="1 2" key="1">
    <citation type="submission" date="2021-07" db="EMBL/GenBank/DDBJ databases">
        <authorList>
            <person name="Palmer J.M."/>
        </authorList>
    </citation>
    <scope>NUCLEOTIDE SEQUENCE [LARGE SCALE GENOMIC DNA]</scope>
    <source>
        <strain evidence="1 2">AT_MEX2019</strain>
        <tissue evidence="1">Muscle</tissue>
    </source>
</reference>
<proteinExistence type="predicted"/>
<accession>A0ABU7B2N1</accession>
<dbReference type="EMBL" id="JAHUTI010038323">
    <property type="protein sequence ID" value="MED6243958.1"/>
    <property type="molecule type" value="Genomic_DNA"/>
</dbReference>
<name>A0ABU7B2N1_9TELE</name>
<sequence>MEWNAEVTWFMELLIFPNTSSSSIAGFQSRDFDDARRGRDFRNGWVQNLGTKRLRDNYCLVFAKVNHKRMA</sequence>
<protein>
    <submittedName>
        <fullName evidence="1">Uncharacterized protein</fullName>
    </submittedName>
</protein>
<keyword evidence="2" id="KW-1185">Reference proteome</keyword>
<dbReference type="Proteomes" id="UP001345963">
    <property type="component" value="Unassembled WGS sequence"/>
</dbReference>
<comment type="caution">
    <text evidence="1">The sequence shown here is derived from an EMBL/GenBank/DDBJ whole genome shotgun (WGS) entry which is preliminary data.</text>
</comment>
<evidence type="ECO:0000313" key="1">
    <source>
        <dbReference type="EMBL" id="MED6243958.1"/>
    </source>
</evidence>
<gene>
    <name evidence="1" type="ORF">ATANTOWER_031441</name>
</gene>
<organism evidence="1 2">
    <name type="scientific">Ataeniobius toweri</name>
    <dbReference type="NCBI Taxonomy" id="208326"/>
    <lineage>
        <taxon>Eukaryota</taxon>
        <taxon>Metazoa</taxon>
        <taxon>Chordata</taxon>
        <taxon>Craniata</taxon>
        <taxon>Vertebrata</taxon>
        <taxon>Euteleostomi</taxon>
        <taxon>Actinopterygii</taxon>
        <taxon>Neopterygii</taxon>
        <taxon>Teleostei</taxon>
        <taxon>Neoteleostei</taxon>
        <taxon>Acanthomorphata</taxon>
        <taxon>Ovalentaria</taxon>
        <taxon>Atherinomorphae</taxon>
        <taxon>Cyprinodontiformes</taxon>
        <taxon>Goodeidae</taxon>
        <taxon>Ataeniobius</taxon>
    </lineage>
</organism>